<feature type="region of interest" description="Disordered" evidence="1">
    <location>
        <begin position="670"/>
        <end position="750"/>
    </location>
</feature>
<reference evidence="3" key="1">
    <citation type="submission" date="2016-01" db="EMBL/GenBank/DDBJ databases">
        <authorList>
            <person name="Peeters C."/>
        </authorList>
    </citation>
    <scope>NUCLEOTIDE SEQUENCE [LARGE SCALE GENOMIC DNA]</scope>
    <source>
        <strain evidence="3">LMG 22937</strain>
    </source>
</reference>
<dbReference type="SUPFAM" id="SSF51126">
    <property type="entry name" value="Pectin lyase-like"/>
    <property type="match status" value="1"/>
</dbReference>
<dbReference type="Pfam" id="PF05860">
    <property type="entry name" value="TPS"/>
    <property type="match status" value="1"/>
</dbReference>
<dbReference type="InterPro" id="IPR012334">
    <property type="entry name" value="Pectin_lyas_fold"/>
</dbReference>
<dbReference type="InterPro" id="IPR010069">
    <property type="entry name" value="CdiA_FHA1_rpt"/>
</dbReference>
<dbReference type="InterPro" id="IPR008619">
    <property type="entry name" value="Filamentous_hemagglutn_rpt"/>
</dbReference>
<dbReference type="Pfam" id="PF05594">
    <property type="entry name" value="Fil_haemagg"/>
    <property type="match status" value="3"/>
</dbReference>
<gene>
    <name evidence="3" type="ORF">AWB67_02791</name>
</gene>
<accession>A0A158IS27</accession>
<organism evidence="3 4">
    <name type="scientific">Caballeronia terrestris</name>
    <dbReference type="NCBI Taxonomy" id="1226301"/>
    <lineage>
        <taxon>Bacteria</taxon>
        <taxon>Pseudomonadati</taxon>
        <taxon>Pseudomonadota</taxon>
        <taxon>Betaproteobacteria</taxon>
        <taxon>Burkholderiales</taxon>
        <taxon>Burkholderiaceae</taxon>
        <taxon>Caballeronia</taxon>
    </lineage>
</organism>
<dbReference type="AlphaFoldDB" id="A0A158IS27"/>
<dbReference type="InterPro" id="IPR024973">
    <property type="entry name" value="ESPR"/>
</dbReference>
<protein>
    <submittedName>
        <fullName evidence="3">Filamentous hemagglutinin</fullName>
    </submittedName>
</protein>
<feature type="compositionally biased region" description="Polar residues" evidence="1">
    <location>
        <begin position="679"/>
        <end position="691"/>
    </location>
</feature>
<evidence type="ECO:0000256" key="1">
    <source>
        <dbReference type="SAM" id="MobiDB-lite"/>
    </source>
</evidence>
<dbReference type="Gene3D" id="2.160.20.10">
    <property type="entry name" value="Single-stranded right-handed beta-helix, Pectin lyase-like"/>
    <property type="match status" value="1"/>
</dbReference>
<sequence length="791" mass="79587">MNKNNYRLVYSRLRGMLVAVAETATASGKEAGQATLGNPKSQGVILSSADRAPSSFLRQIVFAALVLLGALPSWSVAQIVPGGAHAPSVDQTHNGIPQVNINRPSNAGVSMNTYGRFDVQKNGAILNNSPVFVQTQQAGMVNGNRNLAPGQTARIIVNQVNSSAASQINGHLEIAGQRAEVVIANGSGISVNGGGFINTSRAILTTGTPNFAPDGSLAGFTVTRGNISIQGAGLDARDTDQVDLLARAVRANAAIHAQNLNVVSGANSVEHATLNARPVAGEGPAPGVSIDVSHLGGMYANRIVLAGTEHGVGVSTQGVLAAQAGDLTLTTQGKLVLAGQTNASGNLALSALEGIDNSGTTYAQQNLTARTSGALANSSVLAAQQSTTVNAASVVSTGTLASGVDSNGHVTQAGDLNVAASGALSETGENVAGGNATLTGSSVNLAGSKTAANGRVALTANAGDLNLAGATTSAGSVVTANAAGTLNNDHGSMTGGSGVTLGVGAISNQAGQISAQGPLVVQASGQIANQGGTFVSQGAMQVRGGAIANNQGTMQSAVGLGISGSSLDNTAGHILSLNGDGLSLGITGTLLNGISGVIGGNGRAEVSAHALTNAGRIAALTDAVLQAWNLGNSGQMTAGGVLTATATGALSNAGGTFSGGTVTVSGASIDNSRGDINGDTVSVTAAGNLTNRRGRERHAPERIDDQQRRVDRRAEPVGAHERHAGQQQRPDRGQPARASRDRPHQPQRLDHAVRHVVGGLRCQRHIRQLGGRHLPVQQHEPDDCAWRTDQR</sequence>
<dbReference type="NCBIfam" id="TIGR01731">
    <property type="entry name" value="fil_hemag_20aa"/>
    <property type="match status" value="6"/>
</dbReference>
<keyword evidence="4" id="KW-1185">Reference proteome</keyword>
<evidence type="ECO:0000313" key="3">
    <source>
        <dbReference type="EMBL" id="SAL58979.1"/>
    </source>
</evidence>
<dbReference type="Proteomes" id="UP000054925">
    <property type="component" value="Unassembled WGS sequence"/>
</dbReference>
<proteinExistence type="predicted"/>
<feature type="domain" description="Filamentous haemagglutinin FhaB/tRNA nuclease CdiA-like TPS" evidence="2">
    <location>
        <begin position="93"/>
        <end position="214"/>
    </location>
</feature>
<evidence type="ECO:0000259" key="2">
    <source>
        <dbReference type="SMART" id="SM00912"/>
    </source>
</evidence>
<dbReference type="Pfam" id="PF13018">
    <property type="entry name" value="ESPR"/>
    <property type="match status" value="1"/>
</dbReference>
<comment type="caution">
    <text evidence="3">The sequence shown here is derived from an EMBL/GenBank/DDBJ whole genome shotgun (WGS) entry which is preliminary data.</text>
</comment>
<dbReference type="InterPro" id="IPR011050">
    <property type="entry name" value="Pectin_lyase_fold/virulence"/>
</dbReference>
<dbReference type="NCBIfam" id="TIGR01901">
    <property type="entry name" value="adhes_NPXG"/>
    <property type="match status" value="1"/>
</dbReference>
<name>A0A158IS27_9BURK</name>
<dbReference type="InterPro" id="IPR008638">
    <property type="entry name" value="FhaB/CdiA-like_TPS"/>
</dbReference>
<feature type="compositionally biased region" description="Basic and acidic residues" evidence="1">
    <location>
        <begin position="697"/>
        <end position="750"/>
    </location>
</feature>
<evidence type="ECO:0000313" key="4">
    <source>
        <dbReference type="Proteomes" id="UP000054925"/>
    </source>
</evidence>
<dbReference type="EMBL" id="FCOL02000013">
    <property type="protein sequence ID" value="SAL58979.1"/>
    <property type="molecule type" value="Genomic_DNA"/>
</dbReference>
<dbReference type="SMART" id="SM00912">
    <property type="entry name" value="Haemagg_act"/>
    <property type="match status" value="1"/>
</dbReference>